<gene>
    <name evidence="2" type="ordered locus">Pden_3601</name>
</gene>
<dbReference type="Proteomes" id="UP000000361">
    <property type="component" value="Chromosome 2"/>
</dbReference>
<name>A1B824_PARDP</name>
<dbReference type="KEGG" id="pde:Pden_3601"/>
<dbReference type="HOGENOM" id="CLU_018818_0_0_5"/>
<dbReference type="GeneID" id="93453249"/>
<dbReference type="InterPro" id="IPR013783">
    <property type="entry name" value="Ig-like_fold"/>
</dbReference>
<keyword evidence="3" id="KW-1185">Reference proteome</keyword>
<feature type="domain" description="Fibronectin type-III" evidence="1">
    <location>
        <begin position="599"/>
        <end position="694"/>
    </location>
</feature>
<evidence type="ECO:0000313" key="3">
    <source>
        <dbReference type="Proteomes" id="UP000000361"/>
    </source>
</evidence>
<accession>A1B824</accession>
<dbReference type="EnsemblBacteria" id="ABL71668">
    <property type="protein sequence ID" value="ABL71668"/>
    <property type="gene ID" value="Pden_3601"/>
</dbReference>
<dbReference type="PROSITE" id="PS50853">
    <property type="entry name" value="FN3"/>
    <property type="match status" value="1"/>
</dbReference>
<dbReference type="InterPro" id="IPR036116">
    <property type="entry name" value="FN3_sf"/>
</dbReference>
<dbReference type="SUPFAM" id="SSF49265">
    <property type="entry name" value="Fibronectin type III"/>
    <property type="match status" value="1"/>
</dbReference>
<dbReference type="InterPro" id="IPR003961">
    <property type="entry name" value="FN3_dom"/>
</dbReference>
<proteinExistence type="predicted"/>
<dbReference type="CDD" id="cd00063">
    <property type="entry name" value="FN3"/>
    <property type="match status" value="1"/>
</dbReference>
<evidence type="ECO:0000259" key="1">
    <source>
        <dbReference type="PROSITE" id="PS50853"/>
    </source>
</evidence>
<protein>
    <submittedName>
        <fullName evidence="2">Fibronectin, type III domain protein</fullName>
    </submittedName>
</protein>
<organism evidence="2 3">
    <name type="scientific">Paracoccus denitrificans (strain Pd 1222)</name>
    <dbReference type="NCBI Taxonomy" id="318586"/>
    <lineage>
        <taxon>Bacteria</taxon>
        <taxon>Pseudomonadati</taxon>
        <taxon>Pseudomonadota</taxon>
        <taxon>Alphaproteobacteria</taxon>
        <taxon>Rhodobacterales</taxon>
        <taxon>Paracoccaceae</taxon>
        <taxon>Paracoccus</taxon>
    </lineage>
</organism>
<dbReference type="Gene3D" id="2.60.40.10">
    <property type="entry name" value="Immunoglobulins"/>
    <property type="match status" value="1"/>
</dbReference>
<sequence length="694" mass="74873">MAVFSTIAAWVTAGFNAIFANALVAQFGFYGAAGIGMAVGQVAAAAIAIGVSRLLAPKINIPVSEIQAVINQTEAARRIYVGRNLAGGIRAFFHTKSGTLYQLVVVNHGQINSFVAFWIDGEPVTLDGNGVVTSTDKTGFVTVRTRNGSGQGGNYGILSSAFPATWDASRRLQGQATFLVTARAPKAEDFAKVFPKSYNTTYQWVIEGQAIHDPRSNTSAYGDNAALVIAHYLTHADGYRLASGEVDWPSVEAMADVADLPITQKAGGTSPNLRLWGYWTLDEGPVDVLDRMHASSGIRAYETQDGKIGLIGGSFGTPATTLTAKDISSIVTREAINEREGYNVLIPFFLSEDQSFTITELEPWRDEDRLAEEGEVSAEYRMEMCPNQSQARRLAKKQIHDDNRATVEIVTNLVGLKARYPRFAGQRHTILLDYRPEDGSGRQIVGEYEVLNHQFDPINLECRIELAKVDRASEAWDPEEEGELIVAPPTPELDGPPELDAVVTQRIVNTTGTSAQAVIEVAAVPIPDRDDLEVQAEYSMVLPEAGTWRKMVSSGLIATSTAVNDGATYAVRARWNGSFEGVDEWESLGSITIQVDATPPGQPTELIPSNGSGYVHLSWRNPTGAFARIRIYRNGTSDFGTATMIGTTGGASGQISEYQDDTISPATTYYYWVVAANVSGVEGTPAGPANITTP</sequence>
<evidence type="ECO:0000313" key="2">
    <source>
        <dbReference type="EMBL" id="ABL71668.1"/>
    </source>
</evidence>
<dbReference type="EMBL" id="CP000490">
    <property type="protein sequence ID" value="ABL71668.1"/>
    <property type="molecule type" value="Genomic_DNA"/>
</dbReference>
<dbReference type="eggNOG" id="COG4733">
    <property type="taxonomic scope" value="Bacteria"/>
</dbReference>
<dbReference type="OrthoDB" id="7357280at2"/>
<dbReference type="STRING" id="318586.Pden_3601"/>
<reference evidence="3" key="1">
    <citation type="submission" date="2006-12" db="EMBL/GenBank/DDBJ databases">
        <title>Complete sequence of chromosome 2 of Paracoccus denitrificans PD1222.</title>
        <authorList>
            <person name="Copeland A."/>
            <person name="Lucas S."/>
            <person name="Lapidus A."/>
            <person name="Barry K."/>
            <person name="Detter J.C."/>
            <person name="Glavina del Rio T."/>
            <person name="Hammon N."/>
            <person name="Israni S."/>
            <person name="Dalin E."/>
            <person name="Tice H."/>
            <person name="Pitluck S."/>
            <person name="Munk A.C."/>
            <person name="Brettin T."/>
            <person name="Bruce D."/>
            <person name="Han C."/>
            <person name="Tapia R."/>
            <person name="Gilna P."/>
            <person name="Schmutz J."/>
            <person name="Larimer F."/>
            <person name="Land M."/>
            <person name="Hauser L."/>
            <person name="Kyrpides N."/>
            <person name="Lykidis A."/>
            <person name="Spiro S."/>
            <person name="Richardson D.J."/>
            <person name="Moir J.W.B."/>
            <person name="Ferguson S.J."/>
            <person name="van Spanning R.J.M."/>
            <person name="Richardson P."/>
        </authorList>
    </citation>
    <scope>NUCLEOTIDE SEQUENCE [LARGE SCALE GENOMIC DNA]</scope>
    <source>
        <strain evidence="3">Pd 1222</strain>
    </source>
</reference>
<dbReference type="RefSeq" id="WP_011749837.1">
    <property type="nucleotide sequence ID" value="NC_008687.1"/>
</dbReference>
<dbReference type="AlphaFoldDB" id="A1B824"/>